<sequence>MGKTGGLAAKLRDKHCPTLLNIHCVCHRLALACTHSVGDIAQVGRVETNLQQLWKYFDNSPNHLSVYTKVQEKQKQVHLSMDGRKKVTKRLQKAYKTKWLSFDKAVKAAHEDLDYILLCLSELADGLLKKFKSPDWIAALYILTNVLPVLSLLS</sequence>
<proteinExistence type="predicted"/>
<evidence type="ECO:0000313" key="2">
    <source>
        <dbReference type="Proteomes" id="UP001159427"/>
    </source>
</evidence>
<dbReference type="InterPro" id="IPR012337">
    <property type="entry name" value="RNaseH-like_sf"/>
</dbReference>
<gene>
    <name evidence="1" type="ORF">PEVE_00041937</name>
</gene>
<reference evidence="1 2" key="1">
    <citation type="submission" date="2022-05" db="EMBL/GenBank/DDBJ databases">
        <authorList>
            <consortium name="Genoscope - CEA"/>
            <person name="William W."/>
        </authorList>
    </citation>
    <scope>NUCLEOTIDE SEQUENCE [LARGE SCALE GENOMIC DNA]</scope>
</reference>
<dbReference type="SUPFAM" id="SSF53098">
    <property type="entry name" value="Ribonuclease H-like"/>
    <property type="match status" value="1"/>
</dbReference>
<evidence type="ECO:0000313" key="1">
    <source>
        <dbReference type="EMBL" id="CAH3140961.1"/>
    </source>
</evidence>
<protein>
    <recommendedName>
        <fullName evidence="3">Zinc finger 862-like</fullName>
    </recommendedName>
</protein>
<dbReference type="Proteomes" id="UP001159427">
    <property type="component" value="Unassembled WGS sequence"/>
</dbReference>
<accession>A0ABN8PGX3</accession>
<dbReference type="PANTHER" id="PTHR46880">
    <property type="entry name" value="RAS-ASSOCIATING DOMAIN-CONTAINING PROTEIN"/>
    <property type="match status" value="1"/>
</dbReference>
<dbReference type="PANTHER" id="PTHR46880:SF5">
    <property type="entry name" value="DUF4371 DOMAIN-CONTAINING PROTEIN"/>
    <property type="match status" value="1"/>
</dbReference>
<organism evidence="1 2">
    <name type="scientific">Porites evermanni</name>
    <dbReference type="NCBI Taxonomy" id="104178"/>
    <lineage>
        <taxon>Eukaryota</taxon>
        <taxon>Metazoa</taxon>
        <taxon>Cnidaria</taxon>
        <taxon>Anthozoa</taxon>
        <taxon>Hexacorallia</taxon>
        <taxon>Scleractinia</taxon>
        <taxon>Fungiina</taxon>
        <taxon>Poritidae</taxon>
        <taxon>Porites</taxon>
    </lineage>
</organism>
<dbReference type="EMBL" id="CALNXI010000809">
    <property type="protein sequence ID" value="CAH3140961.1"/>
    <property type="molecule type" value="Genomic_DNA"/>
</dbReference>
<comment type="caution">
    <text evidence="1">The sequence shown here is derived from an EMBL/GenBank/DDBJ whole genome shotgun (WGS) entry which is preliminary data.</text>
</comment>
<name>A0ABN8PGX3_9CNID</name>
<evidence type="ECO:0008006" key="3">
    <source>
        <dbReference type="Google" id="ProtNLM"/>
    </source>
</evidence>
<keyword evidence="2" id="KW-1185">Reference proteome</keyword>